<organism evidence="1">
    <name type="scientific">uncultured Caudovirales phage</name>
    <dbReference type="NCBI Taxonomy" id="2100421"/>
    <lineage>
        <taxon>Viruses</taxon>
        <taxon>Duplodnaviria</taxon>
        <taxon>Heunggongvirae</taxon>
        <taxon>Uroviricota</taxon>
        <taxon>Caudoviricetes</taxon>
        <taxon>Peduoviridae</taxon>
        <taxon>Maltschvirus</taxon>
        <taxon>Maltschvirus maltsch</taxon>
    </lineage>
</organism>
<dbReference type="EMBL" id="LR798232">
    <property type="protein sequence ID" value="CAB5212763.1"/>
    <property type="molecule type" value="Genomic_DNA"/>
</dbReference>
<protein>
    <submittedName>
        <fullName evidence="1">Uncharacterized protein</fullName>
    </submittedName>
</protein>
<accession>A0A6J7WF88</accession>
<proteinExistence type="predicted"/>
<reference evidence="1" key="1">
    <citation type="submission" date="2020-05" db="EMBL/GenBank/DDBJ databases">
        <authorList>
            <person name="Chiriac C."/>
            <person name="Salcher M."/>
            <person name="Ghai R."/>
            <person name="Kavagutti S V."/>
        </authorList>
    </citation>
    <scope>NUCLEOTIDE SEQUENCE</scope>
</reference>
<evidence type="ECO:0000313" key="1">
    <source>
        <dbReference type="EMBL" id="CAB5212763.1"/>
    </source>
</evidence>
<name>A0A6J7WF88_9CAUD</name>
<sequence>MQGVEHIPTEDSKKLVRNLAAMGTRYVDIAHKLEITDDTLRKHYKEELEGGRIDANAQIANTLFQQAKKGNMTAAIFWLKTRAGWKETNVTELTGGEGAEVKGINISFVEPDGNKG</sequence>
<gene>
    <name evidence="1" type="ORF">UFOVP192_53</name>
</gene>